<gene>
    <name evidence="6 8" type="primary">phnN</name>
    <name evidence="8" type="ORF">PHA8399_00900</name>
</gene>
<dbReference type="STRING" id="1396826.PHA8399_00900"/>
<evidence type="ECO:0000256" key="6">
    <source>
        <dbReference type="HAMAP-Rule" id="MF_00836"/>
    </source>
</evidence>
<keyword evidence="5 6" id="KW-0067">ATP-binding</keyword>
<dbReference type="GO" id="GO:0033863">
    <property type="term" value="F:ribose 1,5-bisphosphate phosphokinase activity"/>
    <property type="evidence" value="ECO:0007669"/>
    <property type="project" value="UniProtKB-UniRule"/>
</dbReference>
<evidence type="ECO:0000313" key="9">
    <source>
        <dbReference type="Proteomes" id="UP000051326"/>
    </source>
</evidence>
<dbReference type="InterPro" id="IPR027417">
    <property type="entry name" value="P-loop_NTPase"/>
</dbReference>
<dbReference type="AlphaFoldDB" id="A0A0P1H7N6"/>
<evidence type="ECO:0000256" key="2">
    <source>
        <dbReference type="ARBA" id="ARBA00005069"/>
    </source>
</evidence>
<dbReference type="PROSITE" id="PS50052">
    <property type="entry name" value="GUANYLATE_KINASE_2"/>
    <property type="match status" value="1"/>
</dbReference>
<evidence type="ECO:0000256" key="3">
    <source>
        <dbReference type="ARBA" id="ARBA00022679"/>
    </source>
</evidence>
<dbReference type="InterPro" id="IPR008145">
    <property type="entry name" value="GK/Ca_channel_bsu"/>
</dbReference>
<dbReference type="PANTHER" id="PTHR23117:SF8">
    <property type="entry name" value="RIBOSE 1,5-BISPHOSPHATE PHOSPHOKINASE PHNN"/>
    <property type="match status" value="1"/>
</dbReference>
<dbReference type="GO" id="GO:0005829">
    <property type="term" value="C:cytosol"/>
    <property type="evidence" value="ECO:0007669"/>
    <property type="project" value="TreeGrafter"/>
</dbReference>
<comment type="similarity">
    <text evidence="6">Belongs to the ribose 1,5-bisphosphokinase family.</text>
</comment>
<protein>
    <recommendedName>
        <fullName evidence="6">Ribose 1,5-bisphosphate phosphokinase PhnN</fullName>
        <ecNumber evidence="6">2.7.4.23</ecNumber>
    </recommendedName>
    <alternativeName>
        <fullName evidence="6">Ribose 1,5-bisphosphokinase</fullName>
    </alternativeName>
</protein>
<dbReference type="UniPathway" id="UPA00087">
    <property type="reaction ID" value="UER00175"/>
</dbReference>
<evidence type="ECO:0000256" key="4">
    <source>
        <dbReference type="ARBA" id="ARBA00022741"/>
    </source>
</evidence>
<keyword evidence="3 6" id="KW-0808">Transferase</keyword>
<dbReference type="GO" id="GO:0006015">
    <property type="term" value="P:5-phosphoribose 1-diphosphate biosynthetic process"/>
    <property type="evidence" value="ECO:0007669"/>
    <property type="project" value="UniProtKB-UniRule"/>
</dbReference>
<comment type="function">
    <text evidence="6">Catalyzes the phosphorylation of ribose 1,5-bisphosphate to 5-phospho-D-ribosyl alpha-1-diphosphate (PRPP).</text>
</comment>
<dbReference type="NCBIfam" id="TIGR02322">
    <property type="entry name" value="phosphon_PhnN"/>
    <property type="match status" value="1"/>
</dbReference>
<dbReference type="Gene3D" id="3.40.50.300">
    <property type="entry name" value="P-loop containing nucleotide triphosphate hydrolases"/>
    <property type="match status" value="1"/>
</dbReference>
<name>A0A0P1H7N6_9RHOB</name>
<dbReference type="EMBL" id="CYSR01000010">
    <property type="protein sequence ID" value="CUH98785.1"/>
    <property type="molecule type" value="Genomic_DNA"/>
</dbReference>
<keyword evidence="4 6" id="KW-0547">Nucleotide-binding</keyword>
<dbReference type="Proteomes" id="UP000051326">
    <property type="component" value="Unassembled WGS sequence"/>
</dbReference>
<organism evidence="8 9">
    <name type="scientific">Leisingera aquaemixtae</name>
    <dbReference type="NCBI Taxonomy" id="1396826"/>
    <lineage>
        <taxon>Bacteria</taxon>
        <taxon>Pseudomonadati</taxon>
        <taxon>Pseudomonadota</taxon>
        <taxon>Alphaproteobacteria</taxon>
        <taxon>Rhodobacterales</taxon>
        <taxon>Roseobacteraceae</taxon>
        <taxon>Leisingera</taxon>
    </lineage>
</organism>
<keyword evidence="8" id="KW-0418">Kinase</keyword>
<dbReference type="PANTHER" id="PTHR23117">
    <property type="entry name" value="GUANYLATE KINASE-RELATED"/>
    <property type="match status" value="1"/>
</dbReference>
<dbReference type="HAMAP" id="MF_00836">
    <property type="entry name" value="PhnN"/>
    <property type="match status" value="1"/>
</dbReference>
<evidence type="ECO:0000259" key="7">
    <source>
        <dbReference type="PROSITE" id="PS50052"/>
    </source>
</evidence>
<dbReference type="InterPro" id="IPR012699">
    <property type="entry name" value="PhnN"/>
</dbReference>
<dbReference type="GO" id="GO:0005524">
    <property type="term" value="F:ATP binding"/>
    <property type="evidence" value="ECO:0007669"/>
    <property type="project" value="UniProtKB-KW"/>
</dbReference>
<comment type="catalytic activity">
    <reaction evidence="1 6">
        <text>alpha-D-ribose 1,5-bisphosphate + ATP = 5-phospho-alpha-D-ribose 1-diphosphate + ADP</text>
        <dbReference type="Rhea" id="RHEA:20109"/>
        <dbReference type="ChEBI" id="CHEBI:30616"/>
        <dbReference type="ChEBI" id="CHEBI:58017"/>
        <dbReference type="ChEBI" id="CHEBI:68688"/>
        <dbReference type="ChEBI" id="CHEBI:456216"/>
        <dbReference type="EC" id="2.7.4.23"/>
    </reaction>
</comment>
<dbReference type="InterPro" id="IPR008144">
    <property type="entry name" value="Guanylate_kin-like_dom"/>
</dbReference>
<feature type="binding site" evidence="6">
    <location>
        <begin position="15"/>
        <end position="22"/>
    </location>
    <ligand>
        <name>ATP</name>
        <dbReference type="ChEBI" id="CHEBI:30616"/>
    </ligand>
</feature>
<accession>A0A0P1H7N6</accession>
<evidence type="ECO:0000256" key="5">
    <source>
        <dbReference type="ARBA" id="ARBA00022840"/>
    </source>
</evidence>
<evidence type="ECO:0000256" key="1">
    <source>
        <dbReference type="ARBA" id="ARBA00000373"/>
    </source>
</evidence>
<proteinExistence type="inferred from homology"/>
<dbReference type="RefSeq" id="WP_058284984.1">
    <property type="nucleotide sequence ID" value="NZ_CYSR01000010.1"/>
</dbReference>
<sequence length="186" mass="19715">MSAPAEKGPVIAVVGPSGAGKDSLMSALAVSGPRLRLMRRVITRAPEAGGEDYQAVTEAEFSALERNGVFALHWQAHGLHYGIPRDIERLRAGADGVLVNLSRAVLLQAQEVFGDFIVLSVTARPEVLAERLSARGREGAEEVQRRLARAANTLPEGLRRVHEIDNSGALSAAVAAALAALQPERA</sequence>
<dbReference type="SUPFAM" id="SSF52540">
    <property type="entry name" value="P-loop containing nucleoside triphosphate hydrolases"/>
    <property type="match status" value="1"/>
</dbReference>
<dbReference type="SMART" id="SM00072">
    <property type="entry name" value="GuKc"/>
    <property type="match status" value="1"/>
</dbReference>
<feature type="domain" description="Guanylate kinase-like" evidence="7">
    <location>
        <begin position="8"/>
        <end position="182"/>
    </location>
</feature>
<dbReference type="GO" id="GO:0019634">
    <property type="term" value="P:organic phosphonate metabolic process"/>
    <property type="evidence" value="ECO:0007669"/>
    <property type="project" value="UniProtKB-UniRule"/>
</dbReference>
<comment type="pathway">
    <text evidence="2 6">Metabolic intermediate biosynthesis; 5-phospho-alpha-D-ribose 1-diphosphate biosynthesis; 5-phospho-alpha-D-ribose 1-diphosphate from D-ribose 5-phosphate (route II): step 3/3.</text>
</comment>
<reference evidence="8 9" key="1">
    <citation type="submission" date="2015-09" db="EMBL/GenBank/DDBJ databases">
        <authorList>
            <consortium name="Swine Surveillance"/>
        </authorList>
    </citation>
    <scope>NUCLEOTIDE SEQUENCE [LARGE SCALE GENOMIC DNA]</scope>
    <source>
        <strain evidence="8 9">CECT 8399</strain>
    </source>
</reference>
<evidence type="ECO:0000313" key="8">
    <source>
        <dbReference type="EMBL" id="CUH98785.1"/>
    </source>
</evidence>
<dbReference type="EC" id="2.7.4.23" evidence="6"/>